<dbReference type="KEGG" id="adk:Alide2_2082"/>
<reference evidence="1 2" key="1">
    <citation type="journal article" date="2011" name="J. Bacteriol.">
        <title>Genome Sequences of Alicycliphilus denitrificans Strains BC and K601T.</title>
        <authorList>
            <person name="Oosterkamp M.J."/>
            <person name="Veuskens T."/>
            <person name="Plugge C.M."/>
            <person name="Langenhoff A.A."/>
            <person name="Gerritse J."/>
            <person name="van Berkel W.J."/>
            <person name="Pieper D.H."/>
            <person name="Junca H."/>
            <person name="Goodwin L.A."/>
            <person name="Daligault H.E."/>
            <person name="Bruce D.C."/>
            <person name="Detter J.C."/>
            <person name="Tapia R."/>
            <person name="Han C.S."/>
            <person name="Land M.L."/>
            <person name="Hauser L.J."/>
            <person name="Smidt H."/>
            <person name="Stams A.J."/>
        </authorList>
    </citation>
    <scope>NUCLEOTIDE SEQUENCE [LARGE SCALE GENOMIC DNA]</scope>
    <source>
        <strain evidence="2">DSM 14773 / CIP 107495 / K601</strain>
    </source>
</reference>
<evidence type="ECO:0000313" key="1">
    <source>
        <dbReference type="EMBL" id="AEB84455.1"/>
    </source>
</evidence>
<proteinExistence type="predicted"/>
<gene>
    <name evidence="1" type="ordered locus">Alide2_2082</name>
</gene>
<dbReference type="SUPFAM" id="SSF46955">
    <property type="entry name" value="Putative DNA-binding domain"/>
    <property type="match status" value="1"/>
</dbReference>
<organism evidence="1 2">
    <name type="scientific">Alicycliphilus denitrificans (strain DSM 14773 / CIP 107495 / K601)</name>
    <dbReference type="NCBI Taxonomy" id="596154"/>
    <lineage>
        <taxon>Bacteria</taxon>
        <taxon>Pseudomonadati</taxon>
        <taxon>Pseudomonadota</taxon>
        <taxon>Betaproteobacteria</taxon>
        <taxon>Burkholderiales</taxon>
        <taxon>Comamonadaceae</taxon>
        <taxon>Alicycliphilus</taxon>
    </lineage>
</organism>
<accession>F4G8U6</accession>
<evidence type="ECO:0000313" key="2">
    <source>
        <dbReference type="Proteomes" id="UP000007938"/>
    </source>
</evidence>
<protein>
    <recommendedName>
        <fullName evidence="3">DNA-binding protein</fullName>
    </recommendedName>
</protein>
<keyword evidence="2" id="KW-1185">Reference proteome</keyword>
<dbReference type="Proteomes" id="UP000007938">
    <property type="component" value="Chromosome"/>
</dbReference>
<dbReference type="STRING" id="596154.Alide2_2082"/>
<dbReference type="InterPro" id="IPR009061">
    <property type="entry name" value="DNA-bd_dom_put_sf"/>
</dbReference>
<dbReference type="HOGENOM" id="CLU_1048219_0_0_4"/>
<dbReference type="AlphaFoldDB" id="F4G8U6"/>
<reference evidence="1 2" key="2">
    <citation type="submission" date="2011-04" db="EMBL/GenBank/DDBJ databases">
        <title>Complete sequence of chromosome of Alicycliphilus denitrificans K601.</title>
        <authorList>
            <consortium name="US DOE Joint Genome Institute"/>
            <person name="Lucas S."/>
            <person name="Han J."/>
            <person name="Lapidus A."/>
            <person name="Cheng J.-F."/>
            <person name="Goodwin L."/>
            <person name="Pitluck S."/>
            <person name="Peters L."/>
            <person name="Zeytun A."/>
            <person name="Detter J.C."/>
            <person name="Han C."/>
            <person name="Tapia R."/>
            <person name="Land M."/>
            <person name="Hauser L."/>
            <person name="Kyrpides N."/>
            <person name="Ivanova N."/>
            <person name="Mikhailova N."/>
            <person name="Pagani I."/>
            <person name="Oosterkamp M."/>
            <person name="Pieper D."/>
            <person name="van Berkel W."/>
            <person name="Langenhoff A."/>
            <person name="Smidt H."/>
            <person name="Stams A."/>
            <person name="Woyke T."/>
        </authorList>
    </citation>
    <scope>NUCLEOTIDE SEQUENCE [LARGE SCALE GENOMIC DNA]</scope>
    <source>
        <strain evidence="2">DSM 14773 / CIP 107495 / K601</strain>
    </source>
</reference>
<sequence length="265" mass="30465">MRYPVMTEKHVADRWQVSLKTLRRWRLDGQGPIWHKLFRHVRYHEVDILEFERRSAQFLMTLLGIDREFKPADEDVGAAFDAQGSRYLTAKDTAEAASLPLHIFQDRAERERKQIPHLMLGGNLRFSLQAILEPVPVVRHQPGRQRRQQRLAIPLQPSSAQRWRLRPTCWACNTTASTSTLAFGSGLGMCRTSTPTSAACAAGCGASRAWPPSTWRLTWAGFACWIARPDLPRSPRQCWFWLSGLELIRTFREKSLTFLLLLSKR</sequence>
<dbReference type="EMBL" id="CP002657">
    <property type="protein sequence ID" value="AEB84455.1"/>
    <property type="molecule type" value="Genomic_DNA"/>
</dbReference>
<evidence type="ECO:0008006" key="3">
    <source>
        <dbReference type="Google" id="ProtNLM"/>
    </source>
</evidence>
<name>F4G8U6_ALIDK</name>